<dbReference type="AlphaFoldDB" id="A0A5M4B8N6"/>
<accession>A0A5M4B8N6</accession>
<reference evidence="2" key="1">
    <citation type="journal article" date="2020" name="Int. J. Syst. Evol. Microbiol.">
        <title>Capnocytophaga felis sp. nov. isolated from the feline oral cavity.</title>
        <authorList>
            <person name="Suzuki M."/>
            <person name="Umeda K."/>
            <person name="Kimura M."/>
            <person name="Imaoka K."/>
            <person name="Morikawa S."/>
            <person name="Maeda K."/>
        </authorList>
    </citation>
    <scope>NUCLEOTIDE SEQUENCE [LARGE SCALE GENOMIC DNA]</scope>
    <source>
        <strain evidence="2">KC07070</strain>
    </source>
</reference>
<name>A0A5M4B8N6_9FLAO</name>
<proteinExistence type="predicted"/>
<sequence>MNMTFLRNKMRISKKTKHLLSYSFGYFNIKSMNKISMSLRKRLDFDNEKLNSKVKNIWKRTTIDL</sequence>
<dbReference type="Proteomes" id="UP000398217">
    <property type="component" value="Unassembled WGS sequence"/>
</dbReference>
<evidence type="ECO:0000313" key="2">
    <source>
        <dbReference type="Proteomes" id="UP000398217"/>
    </source>
</evidence>
<organism evidence="1 2">
    <name type="scientific">Capnocytophaga felis</name>
    <dbReference type="NCBI Taxonomy" id="2267611"/>
    <lineage>
        <taxon>Bacteria</taxon>
        <taxon>Pseudomonadati</taxon>
        <taxon>Bacteroidota</taxon>
        <taxon>Flavobacteriia</taxon>
        <taxon>Flavobacteriales</taxon>
        <taxon>Flavobacteriaceae</taxon>
        <taxon>Capnocytophaga</taxon>
    </lineage>
</organism>
<keyword evidence="2" id="KW-1185">Reference proteome</keyword>
<gene>
    <name evidence="1" type="ORF">RCZ01_12750</name>
</gene>
<dbReference type="EMBL" id="BLBC01000007">
    <property type="protein sequence ID" value="GET45973.1"/>
    <property type="molecule type" value="Genomic_DNA"/>
</dbReference>
<evidence type="ECO:0000313" key="1">
    <source>
        <dbReference type="EMBL" id="GET45973.1"/>
    </source>
</evidence>
<comment type="caution">
    <text evidence="1">The sequence shown here is derived from an EMBL/GenBank/DDBJ whole genome shotgun (WGS) entry which is preliminary data.</text>
</comment>
<protein>
    <submittedName>
        <fullName evidence="1">Uncharacterized protein</fullName>
    </submittedName>
</protein>